<dbReference type="PANTHER" id="PTHR40396:SF1">
    <property type="entry name" value="ATPASE AAA-TYPE CORE DOMAIN-CONTAINING PROTEIN"/>
    <property type="match status" value="1"/>
</dbReference>
<dbReference type="Pfam" id="PF13175">
    <property type="entry name" value="AAA_15"/>
    <property type="match status" value="1"/>
</dbReference>
<comment type="caution">
    <text evidence="3">The sequence shown here is derived from an EMBL/GenBank/DDBJ whole genome shotgun (WGS) entry which is preliminary data.</text>
</comment>
<dbReference type="PIRSF" id="PIRSF029347">
    <property type="entry name" value="RecF"/>
    <property type="match status" value="1"/>
</dbReference>
<name>A0ABV8GHS2_9ACTN</name>
<dbReference type="InterPro" id="IPR014555">
    <property type="entry name" value="RecF-like"/>
</dbReference>
<keyword evidence="4" id="KW-1185">Reference proteome</keyword>
<dbReference type="Pfam" id="PF13304">
    <property type="entry name" value="AAA_21"/>
    <property type="match status" value="1"/>
</dbReference>
<feature type="domain" description="ATPase AAA-type core" evidence="2">
    <location>
        <begin position="246"/>
        <end position="350"/>
    </location>
</feature>
<sequence length="404" mass="43787">MADDEARRENSMTANHRLFSLEVDNFRSLRQVTLPLGPVNVLVGPNGAGKTNVLEVFRFLADIVHTDIVPALDQRGGFERLVFHGGAKPAGHIRIGIKGSWSSEPGEPGDEYSLRITGTPFTREELFQSSAEQHRLRTITVLGSSVTAQAADLTTADKIRIQPSTSGLSTLPRLSDERFGPITAEVAGLLASFRVFDVDVNEAARPTPAPLKAGDGIANNASNLSAFLLLLSANEPDAWQRLEADAVEVLPQLKAIKFHHVRLANQPTVLAMLQERGLREPTPLRDASFGTIRLLGLLTMLHDPRPPTLTCVEEIDYGLHPQAVELLVERIREAGEMTQFIIATHSPALANQLKPEELIVCERGDDGSSLIPAISRSKVETIVHAGEGLPLGELWFSGALGGDL</sequence>
<evidence type="ECO:0000259" key="1">
    <source>
        <dbReference type="Pfam" id="PF13175"/>
    </source>
</evidence>
<feature type="domain" description="Endonuclease GajA/Old nuclease/RecF-like AAA" evidence="1">
    <location>
        <begin position="20"/>
        <end position="61"/>
    </location>
</feature>
<dbReference type="EMBL" id="JBHSBI010000028">
    <property type="protein sequence ID" value="MFC4013503.1"/>
    <property type="molecule type" value="Genomic_DNA"/>
</dbReference>
<evidence type="ECO:0000313" key="3">
    <source>
        <dbReference type="EMBL" id="MFC4013503.1"/>
    </source>
</evidence>
<dbReference type="PANTHER" id="PTHR40396">
    <property type="entry name" value="ATPASE-LIKE PROTEIN"/>
    <property type="match status" value="1"/>
</dbReference>
<gene>
    <name evidence="3" type="ORF">ACFOY2_40185</name>
</gene>
<dbReference type="InterPro" id="IPR041685">
    <property type="entry name" value="AAA_GajA/Old/RecF-like"/>
</dbReference>
<dbReference type="Gene3D" id="3.40.50.300">
    <property type="entry name" value="P-loop containing nucleotide triphosphate hydrolases"/>
    <property type="match status" value="2"/>
</dbReference>
<evidence type="ECO:0000313" key="4">
    <source>
        <dbReference type="Proteomes" id="UP001595851"/>
    </source>
</evidence>
<dbReference type="InterPro" id="IPR003959">
    <property type="entry name" value="ATPase_AAA_core"/>
</dbReference>
<dbReference type="InterPro" id="IPR027417">
    <property type="entry name" value="P-loop_NTPase"/>
</dbReference>
<dbReference type="RefSeq" id="WP_379533362.1">
    <property type="nucleotide sequence ID" value="NZ_JBHSBI010000028.1"/>
</dbReference>
<accession>A0ABV8GHS2</accession>
<dbReference type="Proteomes" id="UP001595851">
    <property type="component" value="Unassembled WGS sequence"/>
</dbReference>
<dbReference type="SUPFAM" id="SSF52540">
    <property type="entry name" value="P-loop containing nucleoside triphosphate hydrolases"/>
    <property type="match status" value="1"/>
</dbReference>
<proteinExistence type="predicted"/>
<reference evidence="4" key="1">
    <citation type="journal article" date="2019" name="Int. J. Syst. Evol. Microbiol.">
        <title>The Global Catalogue of Microorganisms (GCM) 10K type strain sequencing project: providing services to taxonomists for standard genome sequencing and annotation.</title>
        <authorList>
            <consortium name="The Broad Institute Genomics Platform"/>
            <consortium name="The Broad Institute Genome Sequencing Center for Infectious Disease"/>
            <person name="Wu L."/>
            <person name="Ma J."/>
        </authorList>
    </citation>
    <scope>NUCLEOTIDE SEQUENCE [LARGE SCALE GENOMIC DNA]</scope>
    <source>
        <strain evidence="4">TBRC 1276</strain>
    </source>
</reference>
<organism evidence="3 4">
    <name type="scientific">Nonomuraea purpurea</name>
    <dbReference type="NCBI Taxonomy" id="1849276"/>
    <lineage>
        <taxon>Bacteria</taxon>
        <taxon>Bacillati</taxon>
        <taxon>Actinomycetota</taxon>
        <taxon>Actinomycetes</taxon>
        <taxon>Streptosporangiales</taxon>
        <taxon>Streptosporangiaceae</taxon>
        <taxon>Nonomuraea</taxon>
    </lineage>
</organism>
<protein>
    <submittedName>
        <fullName evidence="3">AAA family ATPase</fullName>
    </submittedName>
</protein>
<evidence type="ECO:0000259" key="2">
    <source>
        <dbReference type="Pfam" id="PF13304"/>
    </source>
</evidence>